<evidence type="ECO:0000256" key="3">
    <source>
        <dbReference type="ARBA" id="ARBA00022448"/>
    </source>
</evidence>
<keyword evidence="12" id="KW-1185">Reference proteome</keyword>
<evidence type="ECO:0000256" key="2">
    <source>
        <dbReference type="ARBA" id="ARBA00007783"/>
    </source>
</evidence>
<feature type="transmembrane region" description="Helical" evidence="9">
    <location>
        <begin position="67"/>
        <end position="88"/>
    </location>
</feature>
<feature type="transmembrane region" description="Helical" evidence="9">
    <location>
        <begin position="232"/>
        <end position="253"/>
    </location>
</feature>
<evidence type="ECO:0000256" key="9">
    <source>
        <dbReference type="RuleBase" id="RU361157"/>
    </source>
</evidence>
<evidence type="ECO:0000259" key="10">
    <source>
        <dbReference type="PROSITE" id="PS51012"/>
    </source>
</evidence>
<evidence type="ECO:0000256" key="6">
    <source>
        <dbReference type="ARBA" id="ARBA00022989"/>
    </source>
</evidence>
<evidence type="ECO:0000256" key="7">
    <source>
        <dbReference type="ARBA" id="ARBA00023047"/>
    </source>
</evidence>
<accession>A0ABR6JFA6</accession>
<gene>
    <name evidence="11" type="ORF">FHR60_000084</name>
</gene>
<comment type="similarity">
    <text evidence="2 9">Belongs to the ABC-2 integral membrane protein family.</text>
</comment>
<keyword evidence="6 9" id="KW-1133">Transmembrane helix</keyword>
<feature type="transmembrane region" description="Helical" evidence="9">
    <location>
        <begin position="179"/>
        <end position="200"/>
    </location>
</feature>
<evidence type="ECO:0000256" key="4">
    <source>
        <dbReference type="ARBA" id="ARBA00022475"/>
    </source>
</evidence>
<dbReference type="InterPro" id="IPR013525">
    <property type="entry name" value="ABC2_TM"/>
</dbReference>
<comment type="subcellular location">
    <subcellularLocation>
        <location evidence="9">Cell inner membrane</location>
        <topology evidence="9">Multi-pass membrane protein</topology>
    </subcellularLocation>
    <subcellularLocation>
        <location evidence="1">Cell membrane</location>
        <topology evidence="1">Multi-pass membrane protein</topology>
    </subcellularLocation>
</comment>
<keyword evidence="8 9" id="KW-0472">Membrane</keyword>
<dbReference type="EMBL" id="JACHNS010000001">
    <property type="protein sequence ID" value="MBB4591461.1"/>
    <property type="molecule type" value="Genomic_DNA"/>
</dbReference>
<keyword evidence="5 9" id="KW-0812">Transmembrane</keyword>
<protein>
    <recommendedName>
        <fullName evidence="9">Transport permease protein</fullName>
    </recommendedName>
</protein>
<dbReference type="PANTHER" id="PTHR30413">
    <property type="entry name" value="INNER MEMBRANE TRANSPORT PERMEASE"/>
    <property type="match status" value="1"/>
</dbReference>
<organism evidence="11 12">
    <name type="scientific">Xanthomonas cannabis</name>
    <dbReference type="NCBI Taxonomy" id="1885674"/>
    <lineage>
        <taxon>Bacteria</taxon>
        <taxon>Pseudomonadati</taxon>
        <taxon>Pseudomonadota</taxon>
        <taxon>Gammaproteobacteria</taxon>
        <taxon>Lysobacterales</taxon>
        <taxon>Lysobacteraceae</taxon>
        <taxon>Xanthomonas</taxon>
    </lineage>
</organism>
<evidence type="ECO:0000256" key="8">
    <source>
        <dbReference type="ARBA" id="ARBA00023136"/>
    </source>
</evidence>
<reference evidence="11 12" key="1">
    <citation type="submission" date="2020-08" db="EMBL/GenBank/DDBJ databases">
        <title>Studying the diversity of plant-associated saprophytic bacteria and their role in host health and plant-pathogen interactions.</title>
        <authorList>
            <person name="Potnis N."/>
        </authorList>
    </citation>
    <scope>NUCLEOTIDE SEQUENCE [LARGE SCALE GENOMIC DNA]</scope>
    <source>
        <strain evidence="11 12">F16</strain>
    </source>
</reference>
<name>A0ABR6JFA6_9XANT</name>
<feature type="transmembrane region" description="Helical" evidence="9">
    <location>
        <begin position="146"/>
        <end position="172"/>
    </location>
</feature>
<dbReference type="Pfam" id="PF01061">
    <property type="entry name" value="ABC2_membrane"/>
    <property type="match status" value="1"/>
</dbReference>
<evidence type="ECO:0000313" key="11">
    <source>
        <dbReference type="EMBL" id="MBB4591461.1"/>
    </source>
</evidence>
<keyword evidence="7" id="KW-0762">Sugar transport</keyword>
<proteinExistence type="inferred from homology"/>
<dbReference type="PANTHER" id="PTHR30413:SF10">
    <property type="entry name" value="CAPSULE POLYSACCHARIDE EXPORT INNER-MEMBRANE PROTEIN CTRC"/>
    <property type="match status" value="1"/>
</dbReference>
<dbReference type="Proteomes" id="UP000554726">
    <property type="component" value="Unassembled WGS sequence"/>
</dbReference>
<feature type="domain" description="ABC transmembrane type-2" evidence="10">
    <location>
        <begin position="32"/>
        <end position="256"/>
    </location>
</feature>
<keyword evidence="3 9" id="KW-0813">Transport</keyword>
<evidence type="ECO:0000256" key="5">
    <source>
        <dbReference type="ARBA" id="ARBA00022692"/>
    </source>
</evidence>
<comment type="caution">
    <text evidence="11">The sequence shown here is derived from an EMBL/GenBank/DDBJ whole genome shotgun (WGS) entry which is preliminary data.</text>
</comment>
<keyword evidence="4 9" id="KW-1003">Cell membrane</keyword>
<keyword evidence="7" id="KW-0625">Polysaccharide transport</keyword>
<sequence length="264" mass="29409">MKNMLLALWRYRFFVFSSIGNELRLRFIRSKLGGLWMIIHPLAQVMIFALILSEVLAAKLPGIDNKYAYALYLMAGTLGWTLFAEILGKCLNLFIESGNLMKKMAFPRICLPFIAGGSVLVNNALLGVAIFGVFAVLGHVPDIQALWLPLLMLITLCLGLGIGMVLGILNVFMRDVGQVVPVVLQALFWLTPVVYNVNILPPSVQHFFKLNPLYPLITSYQNVLVFGKPPEWVALGWLVIAALLLMSFALLMFRKASPEMVDVL</sequence>
<evidence type="ECO:0000313" key="12">
    <source>
        <dbReference type="Proteomes" id="UP000554726"/>
    </source>
</evidence>
<dbReference type="PROSITE" id="PS51012">
    <property type="entry name" value="ABC_TM2"/>
    <property type="match status" value="1"/>
</dbReference>
<feature type="transmembrane region" description="Helical" evidence="9">
    <location>
        <begin position="109"/>
        <end position="134"/>
    </location>
</feature>
<dbReference type="InterPro" id="IPR047817">
    <property type="entry name" value="ABC2_TM_bact-type"/>
</dbReference>
<comment type="caution">
    <text evidence="9">Lacks conserved residue(s) required for the propagation of feature annotation.</text>
</comment>
<evidence type="ECO:0000256" key="1">
    <source>
        <dbReference type="ARBA" id="ARBA00004651"/>
    </source>
</evidence>